<accession>A0A261UFD0</accession>
<dbReference type="AlphaFoldDB" id="A0A261UFD0"/>
<keyword evidence="4" id="KW-0804">Transcription</keyword>
<dbReference type="Gene3D" id="1.10.10.10">
    <property type="entry name" value="Winged helix-like DNA-binding domain superfamily/Winged helix DNA-binding domain"/>
    <property type="match status" value="1"/>
</dbReference>
<organism evidence="6 7">
    <name type="scientific">Bordetella genomosp. 11</name>
    <dbReference type="NCBI Taxonomy" id="1416808"/>
    <lineage>
        <taxon>Bacteria</taxon>
        <taxon>Pseudomonadati</taxon>
        <taxon>Pseudomonadota</taxon>
        <taxon>Betaproteobacteria</taxon>
        <taxon>Burkholderiales</taxon>
        <taxon>Alcaligenaceae</taxon>
        <taxon>Bordetella</taxon>
    </lineage>
</organism>
<keyword evidence="3" id="KW-0238">DNA-binding</keyword>
<protein>
    <recommendedName>
        <fullName evidence="5">HTH lysR-type domain-containing protein</fullName>
    </recommendedName>
</protein>
<dbReference type="Proteomes" id="UP000215767">
    <property type="component" value="Unassembled WGS sequence"/>
</dbReference>
<comment type="caution">
    <text evidence="6">The sequence shown here is derived from an EMBL/GenBank/DDBJ whole genome shotgun (WGS) entry which is preliminary data.</text>
</comment>
<dbReference type="InterPro" id="IPR005119">
    <property type="entry name" value="LysR_subst-bd"/>
</dbReference>
<comment type="similarity">
    <text evidence="1">Belongs to the LysR transcriptional regulatory family.</text>
</comment>
<dbReference type="FunFam" id="1.10.10.10:FF:000001">
    <property type="entry name" value="LysR family transcriptional regulator"/>
    <property type="match status" value="1"/>
</dbReference>
<dbReference type="GO" id="GO:0003700">
    <property type="term" value="F:DNA-binding transcription factor activity"/>
    <property type="evidence" value="ECO:0007669"/>
    <property type="project" value="InterPro"/>
</dbReference>
<dbReference type="SUPFAM" id="SSF46785">
    <property type="entry name" value="Winged helix' DNA-binding domain"/>
    <property type="match status" value="1"/>
</dbReference>
<dbReference type="Gene3D" id="3.40.190.290">
    <property type="match status" value="1"/>
</dbReference>
<name>A0A261UFD0_9BORD</name>
<keyword evidence="2" id="KW-0805">Transcription regulation</keyword>
<dbReference type="PROSITE" id="PS50931">
    <property type="entry name" value="HTH_LYSR"/>
    <property type="match status" value="1"/>
</dbReference>
<proteinExistence type="inferred from homology"/>
<dbReference type="EMBL" id="NEVS01000004">
    <property type="protein sequence ID" value="OZI60639.1"/>
    <property type="molecule type" value="Genomic_DNA"/>
</dbReference>
<dbReference type="GO" id="GO:0003677">
    <property type="term" value="F:DNA binding"/>
    <property type="evidence" value="ECO:0007669"/>
    <property type="project" value="UniProtKB-KW"/>
</dbReference>
<dbReference type="PANTHER" id="PTHR30419">
    <property type="entry name" value="HTH-TYPE TRANSCRIPTIONAL REGULATOR YBHD"/>
    <property type="match status" value="1"/>
</dbReference>
<dbReference type="PRINTS" id="PR00039">
    <property type="entry name" value="HTHLYSR"/>
</dbReference>
<gene>
    <name evidence="6" type="ORF">CAL28_14680</name>
</gene>
<evidence type="ECO:0000259" key="5">
    <source>
        <dbReference type="PROSITE" id="PS50931"/>
    </source>
</evidence>
<feature type="domain" description="HTH lysR-type" evidence="5">
    <location>
        <begin position="33"/>
        <end position="90"/>
    </location>
</feature>
<keyword evidence="7" id="KW-1185">Reference proteome</keyword>
<sequence length="330" mass="35636">MCPMRAKTIYSRRRLARMTRVNDWPRKESPMYLSPTDLDYFLAVVRHGHFGRAALEQGVTQPAITKALRRLENTVGVALFERGAHGARLTSEGHIFHEHARRVSLQHAELAKLAADLRANHSGLLRIGLTNPAGDSNTVRALAELIRNRPGLRIKLTIGKSDSLNAAVEAGDLDMAVVPCPLGTTFSCEQETLGQDAVVVAARAGHPIFRATPISLAATGAYAWVMPSRDSGARKAVAQLFEAAGLAEPTVALEAEYVSETALGMVAATDLLAVAPLLNLRSWAAMVMTVPLPGFPLTRRLVLLSRRGGHYSALMASLRDQLLLAYKAPA</sequence>
<dbReference type="InterPro" id="IPR000847">
    <property type="entry name" value="LysR_HTH_N"/>
</dbReference>
<dbReference type="InterPro" id="IPR050950">
    <property type="entry name" value="HTH-type_LysR_regulators"/>
</dbReference>
<reference evidence="7" key="1">
    <citation type="submission" date="2017-05" db="EMBL/GenBank/DDBJ databases">
        <title>Complete and WGS of Bordetella genogroups.</title>
        <authorList>
            <person name="Spilker T."/>
            <person name="Lipuma J."/>
        </authorList>
    </citation>
    <scope>NUCLEOTIDE SEQUENCE [LARGE SCALE GENOMIC DNA]</scope>
    <source>
        <strain evidence="7">AU8856</strain>
    </source>
</reference>
<evidence type="ECO:0000256" key="4">
    <source>
        <dbReference type="ARBA" id="ARBA00023163"/>
    </source>
</evidence>
<evidence type="ECO:0000313" key="7">
    <source>
        <dbReference type="Proteomes" id="UP000215767"/>
    </source>
</evidence>
<dbReference type="PANTHER" id="PTHR30419:SF8">
    <property type="entry name" value="NITROGEN ASSIMILATION TRANSCRIPTIONAL ACTIVATOR-RELATED"/>
    <property type="match status" value="1"/>
</dbReference>
<dbReference type="Pfam" id="PF00126">
    <property type="entry name" value="HTH_1"/>
    <property type="match status" value="1"/>
</dbReference>
<dbReference type="InterPro" id="IPR036388">
    <property type="entry name" value="WH-like_DNA-bd_sf"/>
</dbReference>
<evidence type="ECO:0000256" key="1">
    <source>
        <dbReference type="ARBA" id="ARBA00009437"/>
    </source>
</evidence>
<evidence type="ECO:0000256" key="3">
    <source>
        <dbReference type="ARBA" id="ARBA00023125"/>
    </source>
</evidence>
<dbReference type="InterPro" id="IPR036390">
    <property type="entry name" value="WH_DNA-bd_sf"/>
</dbReference>
<evidence type="ECO:0000256" key="2">
    <source>
        <dbReference type="ARBA" id="ARBA00023015"/>
    </source>
</evidence>
<dbReference type="OrthoDB" id="8437302at2"/>
<dbReference type="Pfam" id="PF03466">
    <property type="entry name" value="LysR_substrate"/>
    <property type="match status" value="1"/>
</dbReference>
<evidence type="ECO:0000313" key="6">
    <source>
        <dbReference type="EMBL" id="OZI60639.1"/>
    </source>
</evidence>
<dbReference type="GO" id="GO:0005829">
    <property type="term" value="C:cytosol"/>
    <property type="evidence" value="ECO:0007669"/>
    <property type="project" value="TreeGrafter"/>
</dbReference>
<dbReference type="SUPFAM" id="SSF53850">
    <property type="entry name" value="Periplasmic binding protein-like II"/>
    <property type="match status" value="1"/>
</dbReference>